<dbReference type="Proteomes" id="UP000641386">
    <property type="component" value="Unassembled WGS sequence"/>
</dbReference>
<evidence type="ECO:0000313" key="2">
    <source>
        <dbReference type="EMBL" id="GHE99428.1"/>
    </source>
</evidence>
<dbReference type="AlphaFoldDB" id="A0A919DYU3"/>
<feature type="compositionally biased region" description="Basic residues" evidence="1">
    <location>
        <begin position="22"/>
        <end position="34"/>
    </location>
</feature>
<reference evidence="2" key="1">
    <citation type="journal article" date="2014" name="Int. J. Syst. Evol. Microbiol.">
        <title>Complete genome sequence of Corynebacterium casei LMG S-19264T (=DSM 44701T), isolated from a smear-ripened cheese.</title>
        <authorList>
            <consortium name="US DOE Joint Genome Institute (JGI-PGF)"/>
            <person name="Walter F."/>
            <person name="Albersmeier A."/>
            <person name="Kalinowski J."/>
            <person name="Ruckert C."/>
        </authorList>
    </citation>
    <scope>NUCLEOTIDE SEQUENCE</scope>
    <source>
        <strain evidence="2">JCM 3302</strain>
    </source>
</reference>
<accession>A0A919DYU3</accession>
<dbReference type="EMBL" id="BNBC01000038">
    <property type="protein sequence ID" value="GHE99428.1"/>
    <property type="molecule type" value="Genomic_DNA"/>
</dbReference>
<gene>
    <name evidence="2" type="ORF">GCM10014715_64570</name>
</gene>
<protein>
    <submittedName>
        <fullName evidence="2">Uncharacterized protein</fullName>
    </submittedName>
</protein>
<comment type="caution">
    <text evidence="2">The sequence shown here is derived from an EMBL/GenBank/DDBJ whole genome shotgun (WGS) entry which is preliminary data.</text>
</comment>
<organism evidence="2 3">
    <name type="scientific">Streptomyces spiralis</name>
    <dbReference type="NCBI Taxonomy" id="66376"/>
    <lineage>
        <taxon>Bacteria</taxon>
        <taxon>Bacillati</taxon>
        <taxon>Actinomycetota</taxon>
        <taxon>Actinomycetes</taxon>
        <taxon>Kitasatosporales</taxon>
        <taxon>Streptomycetaceae</taxon>
        <taxon>Streptomyces</taxon>
    </lineage>
</organism>
<reference evidence="2" key="2">
    <citation type="submission" date="2020-09" db="EMBL/GenBank/DDBJ databases">
        <authorList>
            <person name="Sun Q."/>
            <person name="Ohkuma M."/>
        </authorList>
    </citation>
    <scope>NUCLEOTIDE SEQUENCE</scope>
    <source>
        <strain evidence="2">JCM 3302</strain>
    </source>
</reference>
<feature type="region of interest" description="Disordered" evidence="1">
    <location>
        <begin position="1"/>
        <end position="34"/>
    </location>
</feature>
<name>A0A919DYU3_9ACTN</name>
<evidence type="ECO:0000313" key="3">
    <source>
        <dbReference type="Proteomes" id="UP000641386"/>
    </source>
</evidence>
<sequence>MRPSRAPYEPLGPFVGASAAHGSRHSRCGSKQTRRTFHWRKGQRHYPGTYWSYTTRSHVIYESRLELARLLCADFEPSVHGIDPPTRKLPAPTVNRGWLAEDPAPALPVLLSAHAA</sequence>
<evidence type="ECO:0000256" key="1">
    <source>
        <dbReference type="SAM" id="MobiDB-lite"/>
    </source>
</evidence>
<proteinExistence type="predicted"/>
<keyword evidence="3" id="KW-1185">Reference proteome</keyword>